<dbReference type="Proteomes" id="UP000218427">
    <property type="component" value="Unassembled WGS sequence"/>
</dbReference>
<name>A0ABX4HWT9_9GAMM</name>
<dbReference type="Gene3D" id="3.40.50.1240">
    <property type="entry name" value="Phosphoglycerate mutase-like"/>
    <property type="match status" value="1"/>
</dbReference>
<protein>
    <submittedName>
        <fullName evidence="1">Histidine phosphatase family protein</fullName>
    </submittedName>
</protein>
<reference evidence="1" key="1">
    <citation type="submission" date="2017-08" db="EMBL/GenBank/DDBJ databases">
        <title>Microbulbifer marisrubri sp. nov., a halophilic alphaproteobacterium isolated from marine sediment of the Yellow Sea, China.</title>
        <authorList>
            <person name="Zhang G."/>
            <person name="Xiong Q."/>
        </authorList>
    </citation>
    <scope>NUCLEOTIDE SEQUENCE [LARGE SCALE GENOMIC DNA]</scope>
    <source>
        <strain evidence="1">WRN-8</strain>
    </source>
</reference>
<dbReference type="InterPro" id="IPR050275">
    <property type="entry name" value="PGM_Phosphatase"/>
</dbReference>
<accession>A0ABX4HWT9</accession>
<dbReference type="InterPro" id="IPR013078">
    <property type="entry name" value="His_Pase_superF_clade-1"/>
</dbReference>
<evidence type="ECO:0000313" key="1">
    <source>
        <dbReference type="EMBL" id="PCO04574.1"/>
    </source>
</evidence>
<dbReference type="SUPFAM" id="SSF53254">
    <property type="entry name" value="Phosphoglycerate mutase-like"/>
    <property type="match status" value="1"/>
</dbReference>
<dbReference type="EMBL" id="LRFG02000005">
    <property type="protein sequence ID" value="PCO04574.1"/>
    <property type="molecule type" value="Genomic_DNA"/>
</dbReference>
<dbReference type="CDD" id="cd07067">
    <property type="entry name" value="HP_PGM_like"/>
    <property type="match status" value="1"/>
</dbReference>
<dbReference type="SMART" id="SM00855">
    <property type="entry name" value="PGAM"/>
    <property type="match status" value="1"/>
</dbReference>
<evidence type="ECO:0000313" key="2">
    <source>
        <dbReference type="Proteomes" id="UP000218427"/>
    </source>
</evidence>
<organism evidence="1 2">
    <name type="scientific">Microbulbifer flavimaris</name>
    <dbReference type="NCBI Taxonomy" id="1781068"/>
    <lineage>
        <taxon>Bacteria</taxon>
        <taxon>Pseudomonadati</taxon>
        <taxon>Pseudomonadota</taxon>
        <taxon>Gammaproteobacteria</taxon>
        <taxon>Cellvibrionales</taxon>
        <taxon>Microbulbiferaceae</taxon>
        <taxon>Microbulbifer</taxon>
    </lineage>
</organism>
<keyword evidence="2" id="KW-1185">Reference proteome</keyword>
<sequence>MPRDCLPSLLARLWLLAGQFRLQRCHWAVLFIVVGYHQHEWLHIRIINFDDLLGAGRVEGVNGGTLVTQFFTVRHGQASFGADDYDKLSELGWRQARWLGEHWRAEGLQFDRILCGDLRRHRETAQGLCQGLKLDGVTPQLLPQLNEFDFHALTRLYGQHNPQAVPGEGSPRAHYYRFLKSAMLAWSRGEVSPNESWQAFERRIDEALSVIADAPRGSKTLVVSSGGAIAMMIRQVLGAHPETVTRLNMQIRNTAVSHFFGSGEECSLHSFNHLPHMETPERREYITYS</sequence>
<dbReference type="InterPro" id="IPR029033">
    <property type="entry name" value="His_PPase_superfam"/>
</dbReference>
<dbReference type="PANTHER" id="PTHR48100">
    <property type="entry name" value="BROAD-SPECIFICITY PHOSPHATASE YOR283W-RELATED"/>
    <property type="match status" value="1"/>
</dbReference>
<dbReference type="PANTHER" id="PTHR48100:SF1">
    <property type="entry name" value="HISTIDINE PHOSPHATASE FAMILY PROTEIN-RELATED"/>
    <property type="match status" value="1"/>
</dbReference>
<gene>
    <name evidence="1" type="ORF">AWR36_014160</name>
</gene>
<proteinExistence type="predicted"/>
<dbReference type="Pfam" id="PF00300">
    <property type="entry name" value="His_Phos_1"/>
    <property type="match status" value="1"/>
</dbReference>
<comment type="caution">
    <text evidence="1">The sequence shown here is derived from an EMBL/GenBank/DDBJ whole genome shotgun (WGS) entry which is preliminary data.</text>
</comment>